<organism evidence="5 6">
    <name type="scientific">Micromonospora inyonensis</name>
    <dbReference type="NCBI Taxonomy" id="47866"/>
    <lineage>
        <taxon>Bacteria</taxon>
        <taxon>Bacillati</taxon>
        <taxon>Actinomycetota</taxon>
        <taxon>Actinomycetes</taxon>
        <taxon>Micromonosporales</taxon>
        <taxon>Micromonosporaceae</taxon>
        <taxon>Micromonospora</taxon>
    </lineage>
</organism>
<dbReference type="AlphaFoldDB" id="A0A1C6RGU3"/>
<dbReference type="SUPFAM" id="SSF46785">
    <property type="entry name" value="Winged helix' DNA-binding domain"/>
    <property type="match status" value="1"/>
</dbReference>
<dbReference type="CDD" id="cd00090">
    <property type="entry name" value="HTH_ARSR"/>
    <property type="match status" value="1"/>
</dbReference>
<dbReference type="Gene3D" id="1.10.10.10">
    <property type="entry name" value="Winged helix-like DNA-binding domain superfamily/Winged helix DNA-binding domain"/>
    <property type="match status" value="1"/>
</dbReference>
<dbReference type="GO" id="GO:0003700">
    <property type="term" value="F:DNA-binding transcription factor activity"/>
    <property type="evidence" value="ECO:0007669"/>
    <property type="project" value="InterPro"/>
</dbReference>
<proteinExistence type="predicted"/>
<dbReference type="InterPro" id="IPR051011">
    <property type="entry name" value="Metal_resp_trans_reg"/>
</dbReference>
<dbReference type="Pfam" id="PF01022">
    <property type="entry name" value="HTH_5"/>
    <property type="match status" value="1"/>
</dbReference>
<evidence type="ECO:0000313" key="5">
    <source>
        <dbReference type="EMBL" id="SCL16354.1"/>
    </source>
</evidence>
<keyword evidence="6" id="KW-1185">Reference proteome</keyword>
<dbReference type="InterPro" id="IPR011991">
    <property type="entry name" value="ArsR-like_HTH"/>
</dbReference>
<feature type="domain" description="HTH arsR-type" evidence="4">
    <location>
        <begin position="4"/>
        <end position="98"/>
    </location>
</feature>
<evidence type="ECO:0000259" key="4">
    <source>
        <dbReference type="PROSITE" id="PS50987"/>
    </source>
</evidence>
<dbReference type="InterPro" id="IPR036390">
    <property type="entry name" value="WH_DNA-bd_sf"/>
</dbReference>
<dbReference type="SMART" id="SM00418">
    <property type="entry name" value="HTH_ARSR"/>
    <property type="match status" value="1"/>
</dbReference>
<dbReference type="NCBIfam" id="NF033788">
    <property type="entry name" value="HTH_metalloreg"/>
    <property type="match status" value="1"/>
</dbReference>
<keyword evidence="1" id="KW-0805">Transcription regulation</keyword>
<dbReference type="EMBL" id="FMHU01000001">
    <property type="protein sequence ID" value="SCL16354.1"/>
    <property type="molecule type" value="Genomic_DNA"/>
</dbReference>
<name>A0A1C6RGU3_9ACTN</name>
<sequence length="119" mass="12349">MAIDCSPGLAPAVALFRSLGDPARLAIVRRLASGEARVVDLTDELGLAQSTVSKHLACLRDCGLIDYRVEGRQSFYALTRPELLDLLRSAEQLLAATGAAVALCPVYGVPDGSPAAAGA</sequence>
<evidence type="ECO:0000256" key="2">
    <source>
        <dbReference type="ARBA" id="ARBA00023125"/>
    </source>
</evidence>
<dbReference type="GO" id="GO:0003677">
    <property type="term" value="F:DNA binding"/>
    <property type="evidence" value="ECO:0007669"/>
    <property type="project" value="UniProtKB-KW"/>
</dbReference>
<keyword evidence="2 5" id="KW-0238">DNA-binding</keyword>
<accession>A0A1C6RGU3</accession>
<dbReference type="RefSeq" id="WP_091454675.1">
    <property type="nucleotide sequence ID" value="NZ_FMHU01000001.1"/>
</dbReference>
<dbReference type="STRING" id="47866.GA0074694_1595"/>
<protein>
    <submittedName>
        <fullName evidence="5">DNA-binding transcriptional regulator, ArsR family</fullName>
    </submittedName>
</protein>
<evidence type="ECO:0000313" key="6">
    <source>
        <dbReference type="Proteomes" id="UP000198906"/>
    </source>
</evidence>
<reference evidence="6" key="1">
    <citation type="submission" date="2016-06" db="EMBL/GenBank/DDBJ databases">
        <authorList>
            <person name="Varghese N."/>
        </authorList>
    </citation>
    <scope>NUCLEOTIDE SEQUENCE [LARGE SCALE GENOMIC DNA]</scope>
    <source>
        <strain evidence="6">DSM 46123</strain>
    </source>
</reference>
<dbReference type="PANTHER" id="PTHR43132">
    <property type="entry name" value="ARSENICAL RESISTANCE OPERON REPRESSOR ARSR-RELATED"/>
    <property type="match status" value="1"/>
</dbReference>
<evidence type="ECO:0000256" key="1">
    <source>
        <dbReference type="ARBA" id="ARBA00023015"/>
    </source>
</evidence>
<dbReference type="InterPro" id="IPR001845">
    <property type="entry name" value="HTH_ArsR_DNA-bd_dom"/>
</dbReference>
<gene>
    <name evidence="5" type="ORF">GA0074694_1595</name>
</gene>
<dbReference type="PROSITE" id="PS50987">
    <property type="entry name" value="HTH_ARSR_2"/>
    <property type="match status" value="1"/>
</dbReference>
<dbReference type="Proteomes" id="UP000198906">
    <property type="component" value="Unassembled WGS sequence"/>
</dbReference>
<dbReference type="InterPro" id="IPR036388">
    <property type="entry name" value="WH-like_DNA-bd_sf"/>
</dbReference>
<keyword evidence="3" id="KW-0804">Transcription</keyword>
<dbReference type="PRINTS" id="PR00778">
    <property type="entry name" value="HTHARSR"/>
</dbReference>
<evidence type="ECO:0000256" key="3">
    <source>
        <dbReference type="ARBA" id="ARBA00023163"/>
    </source>
</evidence>
<dbReference type="PANTHER" id="PTHR43132:SF2">
    <property type="entry name" value="ARSENICAL RESISTANCE OPERON REPRESSOR ARSR-RELATED"/>
    <property type="match status" value="1"/>
</dbReference>